<feature type="non-terminal residue" evidence="6">
    <location>
        <position position="1"/>
    </location>
</feature>
<evidence type="ECO:0000256" key="4">
    <source>
        <dbReference type="ARBA" id="ARBA00023157"/>
    </source>
</evidence>
<keyword evidence="4" id="KW-1015">Disulfide bond</keyword>
<feature type="signal peptide" evidence="5">
    <location>
        <begin position="1"/>
        <end position="18"/>
    </location>
</feature>
<gene>
    <name evidence="6" type="primary">Dpt</name>
    <name evidence="6" type="ORF">CALVIR_R05643</name>
</gene>
<dbReference type="EMBL" id="WEIV01028615">
    <property type="protein sequence ID" value="NWI60668.1"/>
    <property type="molecule type" value="Genomic_DNA"/>
</dbReference>
<dbReference type="PANTHER" id="PTHR15040">
    <property type="entry name" value="DERMATOPONTIN-RELATED"/>
    <property type="match status" value="1"/>
</dbReference>
<keyword evidence="3" id="KW-0964">Secreted</keyword>
<evidence type="ECO:0000256" key="3">
    <source>
        <dbReference type="ARBA" id="ARBA00022525"/>
    </source>
</evidence>
<comment type="caution">
    <text evidence="6">The sequence shown here is derived from an EMBL/GenBank/DDBJ whole genome shotgun (WGS) entry which is preliminary data.</text>
</comment>
<evidence type="ECO:0000313" key="7">
    <source>
        <dbReference type="Proteomes" id="UP000642973"/>
    </source>
</evidence>
<dbReference type="PANTHER" id="PTHR15040:SF2">
    <property type="entry name" value="DERMATOPONTIN"/>
    <property type="match status" value="1"/>
</dbReference>
<dbReference type="GO" id="GO:0005615">
    <property type="term" value="C:extracellular space"/>
    <property type="evidence" value="ECO:0007669"/>
    <property type="project" value="TreeGrafter"/>
</dbReference>
<dbReference type="GO" id="GO:0031012">
    <property type="term" value="C:extracellular matrix"/>
    <property type="evidence" value="ECO:0007669"/>
    <property type="project" value="TreeGrafter"/>
</dbReference>
<sequence>MDLVLLCVFLPLVTVARGQYSDYYYGPYNYGDNDEWVNVYRQGFNFQCPHGQVIVAVRSVFNKKEGSDRLWNYACMPASQSLGEPTECWWEEINRAGTECTYYWSGLQNIFLAECQTDVMKHIWWNIYEHILVFSHNYSQTKPQNLELTTEYPGHYGEDMDMMMYTYDYYIRGATTTFSAVDRDRQWKFIVCRMTDYDCPFQNV</sequence>
<name>A0A851CVJ8_CALVR</name>
<evidence type="ECO:0000256" key="2">
    <source>
        <dbReference type="ARBA" id="ARBA00008712"/>
    </source>
</evidence>
<organism evidence="6 7">
    <name type="scientific">Calyptomena viridis</name>
    <name type="common">Lesser green broadbill</name>
    <dbReference type="NCBI Taxonomy" id="135972"/>
    <lineage>
        <taxon>Eukaryota</taxon>
        <taxon>Metazoa</taxon>
        <taxon>Chordata</taxon>
        <taxon>Craniata</taxon>
        <taxon>Vertebrata</taxon>
        <taxon>Euteleostomi</taxon>
        <taxon>Archelosauria</taxon>
        <taxon>Archosauria</taxon>
        <taxon>Dinosauria</taxon>
        <taxon>Saurischia</taxon>
        <taxon>Theropoda</taxon>
        <taxon>Coelurosauria</taxon>
        <taxon>Aves</taxon>
        <taxon>Neognathae</taxon>
        <taxon>Neoaves</taxon>
        <taxon>Telluraves</taxon>
        <taxon>Australaves</taxon>
        <taxon>Passeriformes</taxon>
        <taxon>Eurylaimidae</taxon>
        <taxon>Calyptomena</taxon>
    </lineage>
</organism>
<dbReference type="Pfam" id="PF14704">
    <property type="entry name" value="DERM"/>
    <property type="match status" value="1"/>
</dbReference>
<keyword evidence="5" id="KW-0732">Signal</keyword>
<proteinExistence type="inferred from homology"/>
<feature type="chain" id="PRO_5032717170" evidence="5">
    <location>
        <begin position="19"/>
        <end position="204"/>
    </location>
</feature>
<dbReference type="Proteomes" id="UP000642973">
    <property type="component" value="Unassembled WGS sequence"/>
</dbReference>
<evidence type="ECO:0000256" key="5">
    <source>
        <dbReference type="SAM" id="SignalP"/>
    </source>
</evidence>
<evidence type="ECO:0000256" key="1">
    <source>
        <dbReference type="ARBA" id="ARBA00004613"/>
    </source>
</evidence>
<dbReference type="GO" id="GO:0030199">
    <property type="term" value="P:collagen fibril organization"/>
    <property type="evidence" value="ECO:0007669"/>
    <property type="project" value="TreeGrafter"/>
</dbReference>
<accession>A0A851CVJ8</accession>
<reference evidence="6" key="1">
    <citation type="submission" date="2019-10" db="EMBL/GenBank/DDBJ databases">
        <title>Bird 10,000 Genomes (B10K) Project - Family phase.</title>
        <authorList>
            <person name="Zhang G."/>
        </authorList>
    </citation>
    <scope>NUCLEOTIDE SEQUENCE</scope>
    <source>
        <strain evidence="6">B10K-DU-002-55</strain>
        <tissue evidence="6">Muscle</tissue>
    </source>
</reference>
<keyword evidence="7" id="KW-1185">Reference proteome</keyword>
<feature type="non-terminal residue" evidence="6">
    <location>
        <position position="204"/>
    </location>
</feature>
<dbReference type="AlphaFoldDB" id="A0A851CVJ8"/>
<comment type="subcellular location">
    <subcellularLocation>
        <location evidence="1">Secreted</location>
    </subcellularLocation>
</comment>
<dbReference type="InterPro" id="IPR026645">
    <property type="entry name" value="Dermatopontin"/>
</dbReference>
<evidence type="ECO:0000313" key="6">
    <source>
        <dbReference type="EMBL" id="NWI60668.1"/>
    </source>
</evidence>
<comment type="similarity">
    <text evidence="2">Belongs to the dermatopontin family.</text>
</comment>
<protein>
    <submittedName>
        <fullName evidence="6">DERM protein</fullName>
    </submittedName>
</protein>